<name>A0A9D4BDC9_DREPO</name>
<evidence type="ECO:0000313" key="1">
    <source>
        <dbReference type="EMBL" id="KAH3690550.1"/>
    </source>
</evidence>
<accession>A0A9D4BDC9</accession>
<organism evidence="1 2">
    <name type="scientific">Dreissena polymorpha</name>
    <name type="common">Zebra mussel</name>
    <name type="synonym">Mytilus polymorpha</name>
    <dbReference type="NCBI Taxonomy" id="45954"/>
    <lineage>
        <taxon>Eukaryota</taxon>
        <taxon>Metazoa</taxon>
        <taxon>Spiralia</taxon>
        <taxon>Lophotrochozoa</taxon>
        <taxon>Mollusca</taxon>
        <taxon>Bivalvia</taxon>
        <taxon>Autobranchia</taxon>
        <taxon>Heteroconchia</taxon>
        <taxon>Euheterodonta</taxon>
        <taxon>Imparidentia</taxon>
        <taxon>Neoheterodontei</taxon>
        <taxon>Myida</taxon>
        <taxon>Dreissenoidea</taxon>
        <taxon>Dreissenidae</taxon>
        <taxon>Dreissena</taxon>
    </lineage>
</organism>
<dbReference type="AlphaFoldDB" id="A0A9D4BDC9"/>
<reference evidence="1" key="2">
    <citation type="submission" date="2020-11" db="EMBL/GenBank/DDBJ databases">
        <authorList>
            <person name="McCartney M.A."/>
            <person name="Auch B."/>
            <person name="Kono T."/>
            <person name="Mallez S."/>
            <person name="Becker A."/>
            <person name="Gohl D.M."/>
            <person name="Silverstein K.A.T."/>
            <person name="Koren S."/>
            <person name="Bechman K.B."/>
            <person name="Herman A."/>
            <person name="Abrahante J.E."/>
            <person name="Garbe J."/>
        </authorList>
    </citation>
    <scope>NUCLEOTIDE SEQUENCE</scope>
    <source>
        <strain evidence="1">Duluth1</strain>
        <tissue evidence="1">Whole animal</tissue>
    </source>
</reference>
<gene>
    <name evidence="1" type="ORF">DPMN_191221</name>
</gene>
<dbReference type="EMBL" id="JAIWYP010000060">
    <property type="protein sequence ID" value="KAH3690550.1"/>
    <property type="molecule type" value="Genomic_DNA"/>
</dbReference>
<sequence>MSLLQVLRRPWYRHRLSGSLLLVPRRSWHRRTLSWSLRQVPRQTIWFRRRQCESLLHGPRWS</sequence>
<evidence type="ECO:0000313" key="2">
    <source>
        <dbReference type="Proteomes" id="UP000828390"/>
    </source>
</evidence>
<reference evidence="1" key="1">
    <citation type="journal article" date="2019" name="bioRxiv">
        <title>The Genome of the Zebra Mussel, Dreissena polymorpha: A Resource for Invasive Species Research.</title>
        <authorList>
            <person name="McCartney M.A."/>
            <person name="Auch B."/>
            <person name="Kono T."/>
            <person name="Mallez S."/>
            <person name="Zhang Y."/>
            <person name="Obille A."/>
            <person name="Becker A."/>
            <person name="Abrahante J.E."/>
            <person name="Garbe J."/>
            <person name="Badalamenti J.P."/>
            <person name="Herman A."/>
            <person name="Mangelson H."/>
            <person name="Liachko I."/>
            <person name="Sullivan S."/>
            <person name="Sone E.D."/>
            <person name="Koren S."/>
            <person name="Silverstein K.A.T."/>
            <person name="Beckman K.B."/>
            <person name="Gohl D.M."/>
        </authorList>
    </citation>
    <scope>NUCLEOTIDE SEQUENCE</scope>
    <source>
        <strain evidence="1">Duluth1</strain>
        <tissue evidence="1">Whole animal</tissue>
    </source>
</reference>
<comment type="caution">
    <text evidence="1">The sequence shown here is derived from an EMBL/GenBank/DDBJ whole genome shotgun (WGS) entry which is preliminary data.</text>
</comment>
<proteinExistence type="predicted"/>
<dbReference type="Proteomes" id="UP000828390">
    <property type="component" value="Unassembled WGS sequence"/>
</dbReference>
<keyword evidence="2" id="KW-1185">Reference proteome</keyword>
<protein>
    <submittedName>
        <fullName evidence="1">Uncharacterized protein</fullName>
    </submittedName>
</protein>